<dbReference type="AlphaFoldDB" id="A0A850R106"/>
<dbReference type="RefSeq" id="WP_176975068.1">
    <property type="nucleotide sequence ID" value="NZ_JABZEO010000002.1"/>
</dbReference>
<comment type="caution">
    <text evidence="3">The sequence shown here is derived from an EMBL/GenBank/DDBJ whole genome shotgun (WGS) entry which is preliminary data.</text>
</comment>
<evidence type="ECO:0000256" key="1">
    <source>
        <dbReference type="ARBA" id="ARBA00022741"/>
    </source>
</evidence>
<evidence type="ECO:0000313" key="3">
    <source>
        <dbReference type="EMBL" id="NVZ08279.1"/>
    </source>
</evidence>
<protein>
    <submittedName>
        <fullName evidence="3">Uncharacterized protein</fullName>
    </submittedName>
</protein>
<keyword evidence="4" id="KW-1185">Reference proteome</keyword>
<keyword evidence="2" id="KW-0342">GTP-binding</keyword>
<dbReference type="EMBL" id="JABZEO010000002">
    <property type="protein sequence ID" value="NVZ08279.1"/>
    <property type="molecule type" value="Genomic_DNA"/>
</dbReference>
<reference evidence="3 4" key="1">
    <citation type="submission" date="2020-06" db="EMBL/GenBank/DDBJ databases">
        <title>Whole-genome sequence of Allochromatium humboldtianum DSM 21881, type strain.</title>
        <authorList>
            <person name="Kyndt J.A."/>
            <person name="Meyer T.E."/>
        </authorList>
    </citation>
    <scope>NUCLEOTIDE SEQUENCE [LARGE SCALE GENOMIC DNA]</scope>
    <source>
        <strain evidence="3 4">DSM 21881</strain>
    </source>
</reference>
<accession>A0A850R106</accession>
<name>A0A850R106_9GAMM</name>
<evidence type="ECO:0000256" key="2">
    <source>
        <dbReference type="ARBA" id="ARBA00023134"/>
    </source>
</evidence>
<dbReference type="GO" id="GO:0005525">
    <property type="term" value="F:GTP binding"/>
    <property type="evidence" value="ECO:0007669"/>
    <property type="project" value="UniProtKB-KW"/>
</dbReference>
<proteinExistence type="predicted"/>
<gene>
    <name evidence="3" type="ORF">HW932_03280</name>
</gene>
<evidence type="ECO:0000313" key="4">
    <source>
        <dbReference type="Proteomes" id="UP000592294"/>
    </source>
</evidence>
<sequence length="323" mass="35906">MNPLLLSNDPDASNALSLCIGLGPEAEQLLRALRAQMQTEAAIGGLVAQSGTDPAIVDAWSSETPPYPCVLVVLVIDARDRQARDMSRFWTERLAPIGYLRAALVIGDQPATAEPSWRQELSAHFDGVIDLCPQHPQLRRMAALSLGIGLLFLNRTLISIDAADLRDILRLGSQARSAATIWSRPERRLFALQRVWHTLQPGQIQGAIAFLHGGVDLSLDEFVRLTDHLCRRLPEDAFVVMGWFPHPEWPNGRRGLELMLVGDWGDTPLATTPGWIAGLRQEVAERPDDEDYVWHPVEPVVADVDSRDIPFFLQPARRSDTQK</sequence>
<dbReference type="InterPro" id="IPR008280">
    <property type="entry name" value="Tub_FtsZ_C"/>
</dbReference>
<dbReference type="Proteomes" id="UP000592294">
    <property type="component" value="Unassembled WGS sequence"/>
</dbReference>
<keyword evidence="1" id="KW-0547">Nucleotide-binding</keyword>
<dbReference type="SUPFAM" id="SSF55307">
    <property type="entry name" value="Tubulin C-terminal domain-like"/>
    <property type="match status" value="1"/>
</dbReference>
<organism evidence="3 4">
    <name type="scientific">Allochromatium humboldtianum</name>
    <dbReference type="NCBI Taxonomy" id="504901"/>
    <lineage>
        <taxon>Bacteria</taxon>
        <taxon>Pseudomonadati</taxon>
        <taxon>Pseudomonadota</taxon>
        <taxon>Gammaproteobacteria</taxon>
        <taxon>Chromatiales</taxon>
        <taxon>Chromatiaceae</taxon>
        <taxon>Allochromatium</taxon>
    </lineage>
</organism>